<reference evidence="8 9" key="1">
    <citation type="submission" date="2006-10" db="EMBL/GenBank/DDBJ databases">
        <title>Complete sequence of chromosome of Pelobacter propionicus DSM 2379.</title>
        <authorList>
            <consortium name="US DOE Joint Genome Institute"/>
            <person name="Copeland A."/>
            <person name="Lucas S."/>
            <person name="Lapidus A."/>
            <person name="Barry K."/>
            <person name="Detter J.C."/>
            <person name="Glavina del Rio T."/>
            <person name="Hammon N."/>
            <person name="Israni S."/>
            <person name="Dalin E."/>
            <person name="Tice H."/>
            <person name="Pitluck S."/>
            <person name="Saunders E."/>
            <person name="Brettin T."/>
            <person name="Bruce D."/>
            <person name="Han C."/>
            <person name="Tapia R."/>
            <person name="Schmutz J."/>
            <person name="Larimer F."/>
            <person name="Land M."/>
            <person name="Hauser L."/>
            <person name="Kyrpides N."/>
            <person name="Kim E."/>
            <person name="Lovley D."/>
            <person name="Richardson P."/>
        </authorList>
    </citation>
    <scope>NUCLEOTIDE SEQUENCE [LARGE SCALE GENOMIC DNA]</scope>
    <source>
        <strain evidence="9">DSM 2379 / NBRC 103807 / OttBd1</strain>
    </source>
</reference>
<dbReference type="PANTHER" id="PTHR32060:SF30">
    <property type="entry name" value="CARBOXY-TERMINAL PROCESSING PROTEASE CTPA"/>
    <property type="match status" value="1"/>
</dbReference>
<dbReference type="CDD" id="cd07560">
    <property type="entry name" value="Peptidase_S41_CPP"/>
    <property type="match status" value="1"/>
</dbReference>
<feature type="domain" description="PDZ" evidence="7">
    <location>
        <begin position="93"/>
        <end position="161"/>
    </location>
</feature>
<dbReference type="Pfam" id="PF03572">
    <property type="entry name" value="Peptidase_S41"/>
    <property type="match status" value="1"/>
</dbReference>
<dbReference type="MEROPS" id="S41.004"/>
<dbReference type="KEGG" id="ppd:Ppro_2409"/>
<dbReference type="GO" id="GO:0007165">
    <property type="term" value="P:signal transduction"/>
    <property type="evidence" value="ECO:0007669"/>
    <property type="project" value="TreeGrafter"/>
</dbReference>
<evidence type="ECO:0000256" key="6">
    <source>
        <dbReference type="SAM" id="MobiDB-lite"/>
    </source>
</evidence>
<evidence type="ECO:0000256" key="1">
    <source>
        <dbReference type="ARBA" id="ARBA00009179"/>
    </source>
</evidence>
<keyword evidence="2 5" id="KW-0645">Protease</keyword>
<dbReference type="AlphaFoldDB" id="A1ARP5"/>
<dbReference type="eggNOG" id="COG0793">
    <property type="taxonomic scope" value="Bacteria"/>
</dbReference>
<gene>
    <name evidence="8" type="ordered locus">Ppro_2409</name>
</gene>
<accession>A1ARP5</accession>
<dbReference type="SUPFAM" id="SSF52096">
    <property type="entry name" value="ClpP/crotonase"/>
    <property type="match status" value="1"/>
</dbReference>
<dbReference type="GO" id="GO:0006508">
    <property type="term" value="P:proteolysis"/>
    <property type="evidence" value="ECO:0007669"/>
    <property type="project" value="UniProtKB-KW"/>
</dbReference>
<dbReference type="InterPro" id="IPR005151">
    <property type="entry name" value="Tail-specific_protease"/>
</dbReference>
<proteinExistence type="inferred from homology"/>
<dbReference type="GO" id="GO:0004252">
    <property type="term" value="F:serine-type endopeptidase activity"/>
    <property type="evidence" value="ECO:0007669"/>
    <property type="project" value="UniProtKB-EC"/>
</dbReference>
<dbReference type="STRING" id="338966.Ppro_2409"/>
<dbReference type="InterPro" id="IPR036034">
    <property type="entry name" value="PDZ_sf"/>
</dbReference>
<dbReference type="OrthoDB" id="9812068at2"/>
<dbReference type="Gene3D" id="3.90.226.10">
    <property type="entry name" value="2-enoyl-CoA Hydratase, Chain A, domain 1"/>
    <property type="match status" value="1"/>
</dbReference>
<dbReference type="EMBL" id="CP000482">
    <property type="protein sequence ID" value="ABL00016.1"/>
    <property type="molecule type" value="Genomic_DNA"/>
</dbReference>
<dbReference type="Pfam" id="PF13180">
    <property type="entry name" value="PDZ_2"/>
    <property type="match status" value="1"/>
</dbReference>
<feature type="compositionally biased region" description="Polar residues" evidence="6">
    <location>
        <begin position="394"/>
        <end position="406"/>
    </location>
</feature>
<organism evidence="8 9">
    <name type="scientific">Pelobacter propionicus (strain DSM 2379 / NBRC 103807 / OttBd1)</name>
    <dbReference type="NCBI Taxonomy" id="338966"/>
    <lineage>
        <taxon>Bacteria</taxon>
        <taxon>Pseudomonadati</taxon>
        <taxon>Thermodesulfobacteriota</taxon>
        <taxon>Desulfuromonadia</taxon>
        <taxon>Desulfuromonadales</taxon>
        <taxon>Desulfuromonadaceae</taxon>
        <taxon>Pelobacter</taxon>
    </lineage>
</organism>
<feature type="compositionally biased region" description="Basic and acidic residues" evidence="6">
    <location>
        <begin position="407"/>
        <end position="425"/>
    </location>
</feature>
<keyword evidence="3 5" id="KW-0378">Hydrolase</keyword>
<dbReference type="PROSITE" id="PS50106">
    <property type="entry name" value="PDZ"/>
    <property type="match status" value="1"/>
</dbReference>
<dbReference type="SUPFAM" id="SSF50156">
    <property type="entry name" value="PDZ domain-like"/>
    <property type="match status" value="1"/>
</dbReference>
<dbReference type="GO" id="GO:0030288">
    <property type="term" value="C:outer membrane-bounded periplasmic space"/>
    <property type="evidence" value="ECO:0007669"/>
    <property type="project" value="TreeGrafter"/>
</dbReference>
<dbReference type="PANTHER" id="PTHR32060">
    <property type="entry name" value="TAIL-SPECIFIC PROTEASE"/>
    <property type="match status" value="1"/>
</dbReference>
<keyword evidence="4 5" id="KW-0720">Serine protease</keyword>
<evidence type="ECO:0000259" key="7">
    <source>
        <dbReference type="PROSITE" id="PS50106"/>
    </source>
</evidence>
<dbReference type="InterPro" id="IPR004447">
    <property type="entry name" value="Peptidase_S41A"/>
</dbReference>
<dbReference type="CDD" id="cd06782">
    <property type="entry name" value="cpPDZ_CPP-like"/>
    <property type="match status" value="1"/>
</dbReference>
<dbReference type="FunFam" id="3.90.226.10:FF:000029">
    <property type="entry name" value="Peptidase, S41 family"/>
    <property type="match status" value="1"/>
</dbReference>
<evidence type="ECO:0000256" key="5">
    <source>
        <dbReference type="RuleBase" id="RU004404"/>
    </source>
</evidence>
<dbReference type="InterPro" id="IPR029045">
    <property type="entry name" value="ClpP/crotonase-like_dom_sf"/>
</dbReference>
<feature type="region of interest" description="Disordered" evidence="6">
    <location>
        <begin position="380"/>
        <end position="425"/>
    </location>
</feature>
<dbReference type="RefSeq" id="WP_011736271.1">
    <property type="nucleotide sequence ID" value="NC_008609.1"/>
</dbReference>
<evidence type="ECO:0000313" key="8">
    <source>
        <dbReference type="EMBL" id="ABL00016.1"/>
    </source>
</evidence>
<evidence type="ECO:0000256" key="3">
    <source>
        <dbReference type="ARBA" id="ARBA00022801"/>
    </source>
</evidence>
<evidence type="ECO:0000256" key="4">
    <source>
        <dbReference type="ARBA" id="ARBA00022825"/>
    </source>
</evidence>
<name>A1ARP5_PELPD</name>
<feature type="compositionally biased region" description="Basic and acidic residues" evidence="6">
    <location>
        <begin position="380"/>
        <end position="393"/>
    </location>
</feature>
<comment type="similarity">
    <text evidence="1 5">Belongs to the peptidase S41A family.</text>
</comment>
<dbReference type="HOGENOM" id="CLU_017295_1_1_7"/>
<dbReference type="SMART" id="SM00228">
    <property type="entry name" value="PDZ"/>
    <property type="match status" value="1"/>
</dbReference>
<dbReference type="InterPro" id="IPR055210">
    <property type="entry name" value="CtpA/B_N"/>
</dbReference>
<keyword evidence="9" id="KW-1185">Reference proteome</keyword>
<dbReference type="EC" id="3.4.21.102" evidence="8"/>
<dbReference type="Pfam" id="PF22694">
    <property type="entry name" value="CtpB_N-like"/>
    <property type="match status" value="1"/>
</dbReference>
<evidence type="ECO:0000256" key="2">
    <source>
        <dbReference type="ARBA" id="ARBA00022670"/>
    </source>
</evidence>
<protein>
    <submittedName>
        <fullName evidence="8">Carboxyl-terminal protease</fullName>
        <ecNumber evidence="8">3.4.21.102</ecNumber>
    </submittedName>
</protein>
<evidence type="ECO:0000313" key="9">
    <source>
        <dbReference type="Proteomes" id="UP000006732"/>
    </source>
</evidence>
<dbReference type="Gene3D" id="2.30.42.10">
    <property type="match status" value="1"/>
</dbReference>
<dbReference type="FunFam" id="2.30.42.10:FF:000063">
    <property type="entry name" value="Peptidase, S41 family"/>
    <property type="match status" value="1"/>
</dbReference>
<dbReference type="Proteomes" id="UP000006732">
    <property type="component" value="Chromosome"/>
</dbReference>
<dbReference type="InterPro" id="IPR001478">
    <property type="entry name" value="PDZ"/>
</dbReference>
<sequence length="452" mass="50033">MVSMGSKKRRVFAGLVIAMATLVIFIGISSQPRSRAEAQGSDYESIELFTDVMAIIKKSYVEEVDTKKLIYGAINGMLASLDPHSSFMSPETYKEMKIDTKGAFGGLGIEITVKDGVLIVIAPIEDTPAFKAGIKAGDHIFKIDGKFTKDMNINDAVKRMRGPKGTKVVLSIMREGFDKPKDFTLTRDIIQVKSVRYRMLEDGFGYVRIAQFQEKTDDDLVKALKALEDEAKKPLSGLVLDLRNDPGGLLDQAVRVADHFVSEGLIVYTEGREKDAKMQFSARKGAKEPNYPIVILINGGSASASEIVAGALQDHKRAIIMGTQSFGKGSVQTIIPLADESGLRLTTARYFTPNGRSIQAKGITPDIVVERLELPRQSDKKEGFNIRERDLENHFQNGDESEGSTVTDKKDDRKDKQLSTKPEDNLKNDYQVMRALDLLKGWEIFKKIGSSK</sequence>
<dbReference type="NCBIfam" id="TIGR00225">
    <property type="entry name" value="prc"/>
    <property type="match status" value="1"/>
</dbReference>
<dbReference type="Gene3D" id="3.30.750.44">
    <property type="match status" value="1"/>
</dbReference>
<dbReference type="SMART" id="SM00245">
    <property type="entry name" value="TSPc"/>
    <property type="match status" value="1"/>
</dbReference>